<evidence type="ECO:0000313" key="2">
    <source>
        <dbReference type="EMBL" id="SFZ97480.1"/>
    </source>
</evidence>
<keyword evidence="1" id="KW-1133">Transmembrane helix</keyword>
<protein>
    <submittedName>
        <fullName evidence="2">Uncharacterized protein</fullName>
    </submittedName>
</protein>
<reference evidence="2" key="1">
    <citation type="submission" date="2016-10" db="EMBL/GenBank/DDBJ databases">
        <authorList>
            <person name="de Groot N.N."/>
        </authorList>
    </citation>
    <scope>NUCLEOTIDE SEQUENCE</scope>
</reference>
<keyword evidence="1" id="KW-0472">Membrane</keyword>
<feature type="transmembrane region" description="Helical" evidence="1">
    <location>
        <begin position="80"/>
        <end position="101"/>
    </location>
</feature>
<evidence type="ECO:0000256" key="1">
    <source>
        <dbReference type="SAM" id="Phobius"/>
    </source>
</evidence>
<sequence>MKALIVLVILITLGIIFLSYYRNRDLKKLFISLVSFLAIISLAIVGNLTRQIMPLFLAHIVLIVISWGGLLWYIAREKFYWWIIFSPVVTIGLFLLLEFITGSGHDAIFIKS</sequence>
<feature type="transmembrane region" description="Helical" evidence="1">
    <location>
        <begin position="5"/>
        <end position="23"/>
    </location>
</feature>
<feature type="transmembrane region" description="Helical" evidence="1">
    <location>
        <begin position="29"/>
        <end position="48"/>
    </location>
</feature>
<dbReference type="AlphaFoldDB" id="A0A1W1EBR8"/>
<organism evidence="2">
    <name type="scientific">hydrothermal vent metagenome</name>
    <dbReference type="NCBI Taxonomy" id="652676"/>
    <lineage>
        <taxon>unclassified sequences</taxon>
        <taxon>metagenomes</taxon>
        <taxon>ecological metagenomes</taxon>
    </lineage>
</organism>
<feature type="transmembrane region" description="Helical" evidence="1">
    <location>
        <begin position="55"/>
        <end position="74"/>
    </location>
</feature>
<name>A0A1W1EBR8_9ZZZZ</name>
<keyword evidence="1" id="KW-0812">Transmembrane</keyword>
<proteinExistence type="predicted"/>
<dbReference type="EMBL" id="FPKX01000006">
    <property type="protein sequence ID" value="SFZ97480.1"/>
    <property type="molecule type" value="Genomic_DNA"/>
</dbReference>
<gene>
    <name evidence="2" type="ORF">MNB_SV-5-1336</name>
</gene>
<accession>A0A1W1EBR8</accession>